<proteinExistence type="predicted"/>
<keyword evidence="4" id="KW-1185">Reference proteome</keyword>
<dbReference type="SMART" id="SM01204">
    <property type="entry name" value="FIST_C"/>
    <property type="match status" value="1"/>
</dbReference>
<dbReference type="EMBL" id="JACHVC010000001">
    <property type="protein sequence ID" value="MBC2604534.1"/>
    <property type="molecule type" value="Genomic_DNA"/>
</dbReference>
<dbReference type="PANTHER" id="PTHR40252">
    <property type="entry name" value="BLR0328 PROTEIN"/>
    <property type="match status" value="1"/>
</dbReference>
<gene>
    <name evidence="3" type="ORF">H5P27_00520</name>
</gene>
<evidence type="ECO:0000313" key="3">
    <source>
        <dbReference type="EMBL" id="MBC2604534.1"/>
    </source>
</evidence>
<feature type="domain" description="FIST C-domain" evidence="2">
    <location>
        <begin position="213"/>
        <end position="356"/>
    </location>
</feature>
<evidence type="ECO:0000313" key="4">
    <source>
        <dbReference type="Proteomes" id="UP000526501"/>
    </source>
</evidence>
<sequence>MIVESSSSPRIEDLSEALARISMAEGVGLMLVLACDANAYSPAAINPILQSCPIPILGGIFPQVMAGGRLLEEGYVILGFPTQSQVFTIPRLSDPDVDFESALESLPVSLPGSKTMFVFVDGLSSQINRFVEEVFAVFGLEQNYIGGGAGSLSFESKPCLITPQGLVREAAVLAFADLEIGVGVAHGWRDLAGPFEVTESKGNAIASLDWRPACEVYREAIESIAGDSFEGVDFFNVAKNYPFGISKLGTEKVVRDPIGVNEDGAIICVGEVPEHSLVYILTGEPDTLIEASGQALSLGCQAASSAGESRGCLLLDCISRYLFLGERFGEEFFQLAERSGMSQVVGALTLGEIANNRKDYLEFYNKTAVAGIFES</sequence>
<dbReference type="AlphaFoldDB" id="A0A7X1E6R0"/>
<evidence type="ECO:0000259" key="2">
    <source>
        <dbReference type="SMART" id="SM01204"/>
    </source>
</evidence>
<accession>A0A7X1E6R0</accession>
<comment type="caution">
    <text evidence="3">The sequence shown here is derived from an EMBL/GenBank/DDBJ whole genome shotgun (WGS) entry which is preliminary data.</text>
</comment>
<dbReference type="InterPro" id="IPR019494">
    <property type="entry name" value="FIST_C"/>
</dbReference>
<dbReference type="Proteomes" id="UP000526501">
    <property type="component" value="Unassembled WGS sequence"/>
</dbReference>
<name>A0A7X1E6R0_9BACT</name>
<evidence type="ECO:0000259" key="1">
    <source>
        <dbReference type="SMART" id="SM00897"/>
    </source>
</evidence>
<dbReference type="Pfam" id="PF08495">
    <property type="entry name" value="FIST"/>
    <property type="match status" value="1"/>
</dbReference>
<dbReference type="InterPro" id="IPR013702">
    <property type="entry name" value="FIST_domain_N"/>
</dbReference>
<organism evidence="3 4">
    <name type="scientific">Pelagicoccus albus</name>
    <dbReference type="NCBI Taxonomy" id="415222"/>
    <lineage>
        <taxon>Bacteria</taxon>
        <taxon>Pseudomonadati</taxon>
        <taxon>Verrucomicrobiota</taxon>
        <taxon>Opitutia</taxon>
        <taxon>Puniceicoccales</taxon>
        <taxon>Pelagicoccaceae</taxon>
        <taxon>Pelagicoccus</taxon>
    </lineage>
</organism>
<feature type="domain" description="FIST" evidence="1">
    <location>
        <begin position="27"/>
        <end position="212"/>
    </location>
</feature>
<dbReference type="SMART" id="SM00897">
    <property type="entry name" value="FIST"/>
    <property type="match status" value="1"/>
</dbReference>
<reference evidence="3 4" key="1">
    <citation type="submission" date="2020-07" db="EMBL/GenBank/DDBJ databases">
        <authorList>
            <person name="Feng X."/>
        </authorList>
    </citation>
    <scope>NUCLEOTIDE SEQUENCE [LARGE SCALE GENOMIC DNA]</scope>
    <source>
        <strain evidence="3 4">JCM23202</strain>
    </source>
</reference>
<dbReference type="PANTHER" id="PTHR40252:SF2">
    <property type="entry name" value="BLR0328 PROTEIN"/>
    <property type="match status" value="1"/>
</dbReference>
<dbReference type="Pfam" id="PF10442">
    <property type="entry name" value="FIST_C"/>
    <property type="match status" value="1"/>
</dbReference>
<protein>
    <submittedName>
        <fullName evidence="3">FIST C-terminal domain-containing protein</fullName>
    </submittedName>
</protein>
<dbReference type="RefSeq" id="WP_185658426.1">
    <property type="nucleotide sequence ID" value="NZ_CAWPOO010000001.1"/>
</dbReference>